<dbReference type="InParanoid" id="A0A517SMU7"/>
<accession>A0A517SMU7</accession>
<organism evidence="1 2">
    <name type="scientific">Caulifigura coniformis</name>
    <dbReference type="NCBI Taxonomy" id="2527983"/>
    <lineage>
        <taxon>Bacteria</taxon>
        <taxon>Pseudomonadati</taxon>
        <taxon>Planctomycetota</taxon>
        <taxon>Planctomycetia</taxon>
        <taxon>Planctomycetales</taxon>
        <taxon>Planctomycetaceae</taxon>
        <taxon>Caulifigura</taxon>
    </lineage>
</organism>
<dbReference type="AlphaFoldDB" id="A0A517SMU7"/>
<dbReference type="KEGG" id="ccos:Pan44_55090"/>
<proteinExistence type="predicted"/>
<keyword evidence="2" id="KW-1185">Reference proteome</keyword>
<dbReference type="Proteomes" id="UP000315700">
    <property type="component" value="Chromosome"/>
</dbReference>
<evidence type="ECO:0000313" key="1">
    <source>
        <dbReference type="EMBL" id="QDT57440.1"/>
    </source>
</evidence>
<evidence type="ECO:0000313" key="2">
    <source>
        <dbReference type="Proteomes" id="UP000315700"/>
    </source>
</evidence>
<sequence length="66" mass="7534">MELRIKPLEALRVLCHHCRAAWDRGHDPPEQAEACTPNYAISFSTIFPATSVSLKFLPWNLYVSFS</sequence>
<reference evidence="1 2" key="1">
    <citation type="submission" date="2019-02" db="EMBL/GenBank/DDBJ databases">
        <title>Deep-cultivation of Planctomycetes and their phenomic and genomic characterization uncovers novel biology.</title>
        <authorList>
            <person name="Wiegand S."/>
            <person name="Jogler M."/>
            <person name="Boedeker C."/>
            <person name="Pinto D."/>
            <person name="Vollmers J."/>
            <person name="Rivas-Marin E."/>
            <person name="Kohn T."/>
            <person name="Peeters S.H."/>
            <person name="Heuer A."/>
            <person name="Rast P."/>
            <person name="Oberbeckmann S."/>
            <person name="Bunk B."/>
            <person name="Jeske O."/>
            <person name="Meyerdierks A."/>
            <person name="Storesund J.E."/>
            <person name="Kallscheuer N."/>
            <person name="Luecker S."/>
            <person name="Lage O.M."/>
            <person name="Pohl T."/>
            <person name="Merkel B.J."/>
            <person name="Hornburger P."/>
            <person name="Mueller R.-W."/>
            <person name="Bruemmer F."/>
            <person name="Labrenz M."/>
            <person name="Spormann A.M."/>
            <person name="Op den Camp H."/>
            <person name="Overmann J."/>
            <person name="Amann R."/>
            <person name="Jetten M.S.M."/>
            <person name="Mascher T."/>
            <person name="Medema M.H."/>
            <person name="Devos D.P."/>
            <person name="Kaster A.-K."/>
            <person name="Ovreas L."/>
            <person name="Rohde M."/>
            <person name="Galperin M.Y."/>
            <person name="Jogler C."/>
        </authorList>
    </citation>
    <scope>NUCLEOTIDE SEQUENCE [LARGE SCALE GENOMIC DNA]</scope>
    <source>
        <strain evidence="1 2">Pan44</strain>
    </source>
</reference>
<gene>
    <name evidence="1" type="ORF">Pan44_55090</name>
</gene>
<protein>
    <submittedName>
        <fullName evidence="1">Uncharacterized protein</fullName>
    </submittedName>
</protein>
<dbReference type="EMBL" id="CP036271">
    <property type="protein sequence ID" value="QDT57440.1"/>
    <property type="molecule type" value="Genomic_DNA"/>
</dbReference>
<name>A0A517SMU7_9PLAN</name>